<dbReference type="RefSeq" id="WP_380903686.1">
    <property type="nucleotide sequence ID" value="NZ_JBHUFU010000017.1"/>
</dbReference>
<dbReference type="Pfam" id="PF01979">
    <property type="entry name" value="Amidohydro_1"/>
    <property type="match status" value="1"/>
</dbReference>
<feature type="binding site" evidence="7">
    <location>
        <position position="320"/>
    </location>
    <ligand>
        <name>N-formimidoyl-L-glutamate</name>
        <dbReference type="ChEBI" id="CHEBI:58928"/>
    </ligand>
</feature>
<dbReference type="Gene3D" id="3.20.20.140">
    <property type="entry name" value="Metal-dependent hydrolases"/>
    <property type="match status" value="1"/>
</dbReference>
<feature type="binding site" evidence="7">
    <location>
        <position position="318"/>
    </location>
    <ligand>
        <name>Zn(2+)</name>
        <dbReference type="ChEBI" id="CHEBI:29105"/>
    </ligand>
</feature>
<dbReference type="SUPFAM" id="SSF51338">
    <property type="entry name" value="Composite domain of metallo-dependent hydrolases"/>
    <property type="match status" value="1"/>
</dbReference>
<evidence type="ECO:0000256" key="4">
    <source>
        <dbReference type="ARBA" id="ARBA00022808"/>
    </source>
</evidence>
<comment type="pathway">
    <text evidence="7">Amino-acid degradation; L-histidine degradation into L-glutamate; N-formimidoyl-L-glutamate from L-histidine: step 3/3.</text>
</comment>
<dbReference type="SUPFAM" id="SSF51556">
    <property type="entry name" value="Metallo-dependent hydrolases"/>
    <property type="match status" value="1"/>
</dbReference>
<keyword evidence="7" id="KW-0963">Cytoplasm</keyword>
<evidence type="ECO:0000313" key="10">
    <source>
        <dbReference type="Proteomes" id="UP001597365"/>
    </source>
</evidence>
<evidence type="ECO:0000256" key="7">
    <source>
        <dbReference type="HAMAP-Rule" id="MF_00372"/>
    </source>
</evidence>
<dbReference type="InterPro" id="IPR032466">
    <property type="entry name" value="Metal_Hydrolase"/>
</dbReference>
<evidence type="ECO:0000256" key="3">
    <source>
        <dbReference type="ARBA" id="ARBA00022801"/>
    </source>
</evidence>
<feature type="binding site" evidence="7">
    <location>
        <position position="323"/>
    </location>
    <ligand>
        <name>4-imidazolone-5-propanoate</name>
        <dbReference type="ChEBI" id="CHEBI:77893"/>
    </ligand>
</feature>
<feature type="binding site" evidence="7">
    <location>
        <position position="87"/>
    </location>
    <ligand>
        <name>Fe(3+)</name>
        <dbReference type="ChEBI" id="CHEBI:29034"/>
    </ligand>
</feature>
<comment type="similarity">
    <text evidence="7">Belongs to the metallo-dependent hydrolases superfamily. HutI family.</text>
</comment>
<feature type="binding site" evidence="7">
    <location>
        <position position="322"/>
    </location>
    <ligand>
        <name>N-formimidoyl-L-glutamate</name>
        <dbReference type="ChEBI" id="CHEBI:58928"/>
    </ligand>
</feature>
<dbReference type="EC" id="3.5.2.7" evidence="1 7"/>
<keyword evidence="3 7" id="KW-0378">Hydrolase</keyword>
<feature type="binding site" evidence="7">
    <location>
        <position position="154"/>
    </location>
    <ligand>
        <name>4-imidazolone-5-propanoate</name>
        <dbReference type="ChEBI" id="CHEBI:77893"/>
    </ligand>
</feature>
<organism evidence="9 10">
    <name type="scientific">Streptomyces desertarenae</name>
    <dbReference type="NCBI Taxonomy" id="2666184"/>
    <lineage>
        <taxon>Bacteria</taxon>
        <taxon>Bacillati</taxon>
        <taxon>Actinomycetota</taxon>
        <taxon>Actinomycetes</taxon>
        <taxon>Kitasatosporales</taxon>
        <taxon>Streptomycetaceae</taxon>
        <taxon>Streptomyces</taxon>
    </lineage>
</organism>
<feature type="domain" description="Amidohydrolase-related" evidence="8">
    <location>
        <begin position="265"/>
        <end position="383"/>
    </location>
</feature>
<dbReference type="EMBL" id="JBHUFU010000017">
    <property type="protein sequence ID" value="MFD1832611.1"/>
    <property type="molecule type" value="Genomic_DNA"/>
</dbReference>
<comment type="subcellular location">
    <subcellularLocation>
        <location evidence="7">Cytoplasm</location>
    </subcellularLocation>
</comment>
<accession>A0ABW4PT65</accession>
<comment type="catalytic activity">
    <reaction evidence="7">
        <text>4-imidazolone-5-propanoate + H2O = N-formimidoyl-L-glutamate</text>
        <dbReference type="Rhea" id="RHEA:23660"/>
        <dbReference type="ChEBI" id="CHEBI:15377"/>
        <dbReference type="ChEBI" id="CHEBI:58928"/>
        <dbReference type="ChEBI" id="CHEBI:77893"/>
        <dbReference type="EC" id="3.5.2.7"/>
    </reaction>
</comment>
<feature type="binding site" evidence="7">
    <location>
        <position position="244"/>
    </location>
    <ligand>
        <name>Fe(3+)</name>
        <dbReference type="ChEBI" id="CHEBI:29034"/>
    </ligand>
</feature>
<dbReference type="HAMAP" id="MF_00372">
    <property type="entry name" value="HutI"/>
    <property type="match status" value="1"/>
</dbReference>
<feature type="binding site" evidence="7">
    <location>
        <position position="89"/>
    </location>
    <ligand>
        <name>Fe(3+)</name>
        <dbReference type="ChEBI" id="CHEBI:29034"/>
    </ligand>
</feature>
<protein>
    <recommendedName>
        <fullName evidence="1 7">Imidazolonepropionase</fullName>
        <ecNumber evidence="1 7">3.5.2.7</ecNumber>
    </recommendedName>
    <alternativeName>
        <fullName evidence="7">Imidazolone-5-propionate hydrolase</fullName>
    </alternativeName>
</protein>
<dbReference type="Gene3D" id="2.30.40.10">
    <property type="entry name" value="Urease, subunit C, domain 1"/>
    <property type="match status" value="1"/>
</dbReference>
<feature type="binding site" evidence="7">
    <location>
        <position position="318"/>
    </location>
    <ligand>
        <name>Fe(3+)</name>
        <dbReference type="ChEBI" id="CHEBI:29034"/>
    </ligand>
</feature>
<keyword evidence="6 7" id="KW-0408">Iron</keyword>
<reference evidence="10" key="1">
    <citation type="journal article" date="2019" name="Int. J. Syst. Evol. Microbiol.">
        <title>The Global Catalogue of Microorganisms (GCM) 10K type strain sequencing project: providing services to taxonomists for standard genome sequencing and annotation.</title>
        <authorList>
            <consortium name="The Broad Institute Genomics Platform"/>
            <consortium name="The Broad Institute Genome Sequencing Center for Infectious Disease"/>
            <person name="Wu L."/>
            <person name="Ma J."/>
        </authorList>
    </citation>
    <scope>NUCLEOTIDE SEQUENCE [LARGE SCALE GENOMIC DNA]</scope>
    <source>
        <strain evidence="10">CGMCC 4.7455</strain>
    </source>
</reference>
<evidence type="ECO:0000313" key="9">
    <source>
        <dbReference type="EMBL" id="MFD1832611.1"/>
    </source>
</evidence>
<feature type="binding site" evidence="7">
    <location>
        <position position="89"/>
    </location>
    <ligand>
        <name>Zn(2+)</name>
        <dbReference type="ChEBI" id="CHEBI:29105"/>
    </ligand>
</feature>
<keyword evidence="5 7" id="KW-0862">Zinc</keyword>
<sequence>MSGRSPRGTAAGAPGSTLVTNIASLVTNDHETVAAAEHGPLGLVRDAAVVIEGDRIAWVGAGSAAPAADSRVDAGGRAMLPGFVDSHSHLLFGGDRTEEFAARMSGRPYTAGGIRTTVEATRAAGDAELAANLARHVREALHQGTTTLETKSGYGLTPRDEARALRIAADHVDEVTYLGAHVVPPEYADDPDGYVDLATGPMLDACAPHARWVDVFCERGAFDGDQARAVLAAGAARGLVPRVHANQLGPGPGARLAVEFDAASADHCTHLSDDDVDALANSRTVATLLPGCEFSTRSPYPDARRLLAAGVTVALSTDCNPGSSYTSSMPFCVAVAVREMGMTPDEAVWAATAGGAAALRRIDIGRITPGARADLVLLDAPSHVHLAYRPGVPLVAAVWQRGDRVR</sequence>
<keyword evidence="4 7" id="KW-0369">Histidine metabolism</keyword>
<comment type="function">
    <text evidence="7">Catalyzes the hydrolytic cleavage of the carbon-nitrogen bond in imidazolone-5-propanoate to yield N-formimidoyl-L-glutamate. It is the third step in the universal histidine degradation pathway.</text>
</comment>
<proteinExistence type="inferred from homology"/>
<feature type="binding site" evidence="7">
    <location>
        <position position="244"/>
    </location>
    <ligand>
        <name>Zn(2+)</name>
        <dbReference type="ChEBI" id="CHEBI:29105"/>
    </ligand>
</feature>
<dbReference type="PANTHER" id="PTHR42752:SF1">
    <property type="entry name" value="IMIDAZOLONEPROPIONASE-RELATED"/>
    <property type="match status" value="1"/>
</dbReference>
<keyword evidence="10" id="KW-1185">Reference proteome</keyword>
<keyword evidence="2 7" id="KW-0479">Metal-binding</keyword>
<dbReference type="Proteomes" id="UP001597365">
    <property type="component" value="Unassembled WGS sequence"/>
</dbReference>
<dbReference type="InterPro" id="IPR005920">
    <property type="entry name" value="HutI"/>
</dbReference>
<evidence type="ECO:0000256" key="2">
    <source>
        <dbReference type="ARBA" id="ARBA00022723"/>
    </source>
</evidence>
<feature type="binding site" evidence="7">
    <location>
        <position position="181"/>
    </location>
    <ligand>
        <name>4-imidazolone-5-propanoate</name>
        <dbReference type="ChEBI" id="CHEBI:77893"/>
    </ligand>
</feature>
<evidence type="ECO:0000256" key="5">
    <source>
        <dbReference type="ARBA" id="ARBA00022833"/>
    </source>
</evidence>
<comment type="caution">
    <text evidence="9">The sequence shown here is derived from an EMBL/GenBank/DDBJ whole genome shotgun (WGS) entry which is preliminary data.</text>
</comment>
<feature type="binding site" evidence="7">
    <location>
        <position position="154"/>
    </location>
    <ligand>
        <name>N-formimidoyl-L-glutamate</name>
        <dbReference type="ChEBI" id="CHEBI:58928"/>
    </ligand>
</feature>
<evidence type="ECO:0000256" key="1">
    <source>
        <dbReference type="ARBA" id="ARBA00012864"/>
    </source>
</evidence>
<evidence type="ECO:0000256" key="6">
    <source>
        <dbReference type="ARBA" id="ARBA00023004"/>
    </source>
</evidence>
<feature type="binding site" evidence="7">
    <location>
        <position position="96"/>
    </location>
    <ligand>
        <name>4-imidazolone-5-propanoate</name>
        <dbReference type="ChEBI" id="CHEBI:77893"/>
    </ligand>
</feature>
<gene>
    <name evidence="7 9" type="primary">hutI</name>
    <name evidence="9" type="ORF">ACFSJS_23630</name>
</gene>
<evidence type="ECO:0000259" key="8">
    <source>
        <dbReference type="Pfam" id="PF01979"/>
    </source>
</evidence>
<dbReference type="NCBIfam" id="TIGR01224">
    <property type="entry name" value="hutI"/>
    <property type="match status" value="1"/>
</dbReference>
<feature type="binding site" evidence="7">
    <location>
        <position position="87"/>
    </location>
    <ligand>
        <name>Zn(2+)</name>
        <dbReference type="ChEBI" id="CHEBI:29105"/>
    </ligand>
</feature>
<dbReference type="PANTHER" id="PTHR42752">
    <property type="entry name" value="IMIDAZOLONEPROPIONASE"/>
    <property type="match status" value="1"/>
</dbReference>
<dbReference type="GO" id="GO:0050480">
    <property type="term" value="F:imidazolonepropionase activity"/>
    <property type="evidence" value="ECO:0007669"/>
    <property type="project" value="UniProtKB-EC"/>
</dbReference>
<dbReference type="InterPro" id="IPR011059">
    <property type="entry name" value="Metal-dep_hydrolase_composite"/>
</dbReference>
<dbReference type="InterPro" id="IPR006680">
    <property type="entry name" value="Amidohydro-rel"/>
</dbReference>
<name>A0ABW4PT65_9ACTN</name>
<feature type="binding site" evidence="7">
    <location>
        <position position="247"/>
    </location>
    <ligand>
        <name>4-imidazolone-5-propanoate</name>
        <dbReference type="ChEBI" id="CHEBI:77893"/>
    </ligand>
</feature>
<comment type="cofactor">
    <cofactor evidence="7">
        <name>Zn(2+)</name>
        <dbReference type="ChEBI" id="CHEBI:29105"/>
    </cofactor>
    <cofactor evidence="7">
        <name>Fe(3+)</name>
        <dbReference type="ChEBI" id="CHEBI:29034"/>
    </cofactor>
    <text evidence="7">Binds 1 zinc or iron ion per subunit.</text>
</comment>